<proteinExistence type="predicted"/>
<keyword evidence="1" id="KW-1133">Transmembrane helix</keyword>
<sequence length="349" mass="38483">MKINWLKNRLKNEEGSALLWTMMFVMIFFLIASTTTVISIIEARQSSKIDSSSEAYILAEAGAERARKYAEAGEETGGEKTGIIGAEGNREYIFEVVKASPGATTKYDKNLKDCTAGATNKYCYFSQATVGNIRRKIDGERSDISLNQGKTIDLYDTATTFNPVFGPSKLINMTPTNLPSSQNSFSYNVTIEKVTGSGGTTSRTGIIDMGGSSTNKKNINIFRTPTQVYLSLGYIDSTSGSYTNISGSSYLYKNIATSVNDIRANLTYKKGTNPSVILRLFDVENNTCLGVLVMSDTDDTRALGDISPYYSFFYGSDPTIIYSSGKVRTTKSTSPEIYYYYKNLYLRVE</sequence>
<feature type="transmembrane region" description="Helical" evidence="1">
    <location>
        <begin position="20"/>
        <end position="41"/>
    </location>
</feature>
<dbReference type="EMBL" id="QZJW01000005">
    <property type="protein sequence ID" value="RJO62023.1"/>
    <property type="molecule type" value="Genomic_DNA"/>
</dbReference>
<comment type="caution">
    <text evidence="2">The sequence shown here is derived from an EMBL/GenBank/DDBJ whole genome shotgun (WGS) entry which is preliminary data.</text>
</comment>
<evidence type="ECO:0000313" key="2">
    <source>
        <dbReference type="EMBL" id="RJO62023.1"/>
    </source>
</evidence>
<name>A0A419DFW4_9BACT</name>
<organism evidence="2 3">
    <name type="scientific">candidate division WS5 bacterium</name>
    <dbReference type="NCBI Taxonomy" id="2093353"/>
    <lineage>
        <taxon>Bacteria</taxon>
        <taxon>candidate division WS5</taxon>
    </lineage>
</organism>
<evidence type="ECO:0000256" key="1">
    <source>
        <dbReference type="SAM" id="Phobius"/>
    </source>
</evidence>
<gene>
    <name evidence="2" type="ORF">C4544_00785</name>
</gene>
<evidence type="ECO:0000313" key="3">
    <source>
        <dbReference type="Proteomes" id="UP000285655"/>
    </source>
</evidence>
<keyword evidence="1" id="KW-0812">Transmembrane</keyword>
<keyword evidence="1" id="KW-0472">Membrane</keyword>
<protein>
    <submittedName>
        <fullName evidence="2">Uncharacterized protein</fullName>
    </submittedName>
</protein>
<dbReference type="Proteomes" id="UP000285655">
    <property type="component" value="Unassembled WGS sequence"/>
</dbReference>
<reference evidence="2 3" key="1">
    <citation type="journal article" date="2017" name="ISME J.">
        <title>Energy and carbon metabolisms in a deep terrestrial subsurface fluid microbial community.</title>
        <authorList>
            <person name="Momper L."/>
            <person name="Jungbluth S.P."/>
            <person name="Lee M.D."/>
            <person name="Amend J.P."/>
        </authorList>
    </citation>
    <scope>NUCLEOTIDE SEQUENCE [LARGE SCALE GENOMIC DNA]</scope>
    <source>
        <strain evidence="2">SURF_29</strain>
    </source>
</reference>
<dbReference type="AlphaFoldDB" id="A0A419DFW4"/>
<accession>A0A419DFW4</accession>